<feature type="compositionally biased region" description="Gly residues" evidence="1">
    <location>
        <begin position="242"/>
        <end position="271"/>
    </location>
</feature>
<gene>
    <name evidence="2" type="ORF">GCM10010361_37860</name>
</gene>
<evidence type="ECO:0000313" key="3">
    <source>
        <dbReference type="Proteomes" id="UP001500909"/>
    </source>
</evidence>
<sequence>MPGGSPHSWRRPTGHPEGLARARERTAPGPRTPAPFPGPRTPVAATAMDSQPQVVPMVRESNVRMIALASTIALALTLPLAAAIAGPSGPGDPAPAAKPSVSPQPRGNAAERAAATGKGDRPPGTPRGSAQDAPLPGHPGSPGSVGVRDGGRAGGGGRPGAPGGGRPGDLLAGLGLGEGVDHGGGRTAFCGPVVSSPNGIKAQTCVLSEGGDDKDHTKSAAKGHTKSVANGYTKSTDTGHTKGAGGEGTGGDGVDGDGVAGKGVTGEGVGGRAEERTKAVLYYRNTSGAPLRAVLTLMRPDGRTVQTHCTLPATGEPGSCGTPSGPTVRGGVPYSAVAEIADVRDDRLLLRAGSNSAPPGAVSDR</sequence>
<name>A0ABP3K341_9ACTN</name>
<protein>
    <recommendedName>
        <fullName evidence="4">Secreted protein</fullName>
    </recommendedName>
</protein>
<reference evidence="3" key="1">
    <citation type="journal article" date="2019" name="Int. J. Syst. Evol. Microbiol.">
        <title>The Global Catalogue of Microorganisms (GCM) 10K type strain sequencing project: providing services to taxonomists for standard genome sequencing and annotation.</title>
        <authorList>
            <consortium name="The Broad Institute Genomics Platform"/>
            <consortium name="The Broad Institute Genome Sequencing Center for Infectious Disease"/>
            <person name="Wu L."/>
            <person name="Ma J."/>
        </authorList>
    </citation>
    <scope>NUCLEOTIDE SEQUENCE [LARGE SCALE GENOMIC DNA]</scope>
    <source>
        <strain evidence="3">JCM 4805</strain>
    </source>
</reference>
<dbReference type="Proteomes" id="UP001500909">
    <property type="component" value="Unassembled WGS sequence"/>
</dbReference>
<feature type="compositionally biased region" description="Gly residues" evidence="1">
    <location>
        <begin position="152"/>
        <end position="167"/>
    </location>
</feature>
<evidence type="ECO:0000256" key="1">
    <source>
        <dbReference type="SAM" id="MobiDB-lite"/>
    </source>
</evidence>
<feature type="compositionally biased region" description="Polar residues" evidence="1">
    <location>
        <begin position="227"/>
        <end position="236"/>
    </location>
</feature>
<feature type="region of interest" description="Disordered" evidence="1">
    <location>
        <begin position="1"/>
        <end position="48"/>
    </location>
</feature>
<feature type="region of interest" description="Disordered" evidence="1">
    <location>
        <begin position="209"/>
        <end position="271"/>
    </location>
</feature>
<evidence type="ECO:0000313" key="2">
    <source>
        <dbReference type="EMBL" id="GAA0470066.1"/>
    </source>
</evidence>
<feature type="compositionally biased region" description="Pro residues" evidence="1">
    <location>
        <begin position="30"/>
        <end position="40"/>
    </location>
</feature>
<dbReference type="EMBL" id="BAAABY010000026">
    <property type="protein sequence ID" value="GAA0470066.1"/>
    <property type="molecule type" value="Genomic_DNA"/>
</dbReference>
<comment type="caution">
    <text evidence="2">The sequence shown here is derived from an EMBL/GenBank/DDBJ whole genome shotgun (WGS) entry which is preliminary data.</text>
</comment>
<accession>A0ABP3K341</accession>
<proteinExistence type="predicted"/>
<organism evidence="2 3">
    <name type="scientific">Streptomyces olivaceiscleroticus</name>
    <dbReference type="NCBI Taxonomy" id="68245"/>
    <lineage>
        <taxon>Bacteria</taxon>
        <taxon>Bacillati</taxon>
        <taxon>Actinomycetota</taxon>
        <taxon>Actinomycetes</taxon>
        <taxon>Kitasatosporales</taxon>
        <taxon>Streptomycetaceae</taxon>
        <taxon>Streptomyces</taxon>
    </lineage>
</organism>
<evidence type="ECO:0008006" key="4">
    <source>
        <dbReference type="Google" id="ProtNLM"/>
    </source>
</evidence>
<keyword evidence="3" id="KW-1185">Reference proteome</keyword>
<feature type="region of interest" description="Disordered" evidence="1">
    <location>
        <begin position="88"/>
        <end position="177"/>
    </location>
</feature>